<gene>
    <name evidence="2" type="ORF">RFI_31313</name>
</gene>
<organism evidence="2 3">
    <name type="scientific">Reticulomyxa filosa</name>
    <dbReference type="NCBI Taxonomy" id="46433"/>
    <lineage>
        <taxon>Eukaryota</taxon>
        <taxon>Sar</taxon>
        <taxon>Rhizaria</taxon>
        <taxon>Retaria</taxon>
        <taxon>Foraminifera</taxon>
        <taxon>Monothalamids</taxon>
        <taxon>Reticulomyxidae</taxon>
        <taxon>Reticulomyxa</taxon>
    </lineage>
</organism>
<feature type="non-terminal residue" evidence="2">
    <location>
        <position position="1"/>
    </location>
</feature>
<dbReference type="EMBL" id="ASPP01027516">
    <property type="protein sequence ID" value="ETO06083.1"/>
    <property type="molecule type" value="Genomic_DNA"/>
</dbReference>
<evidence type="ECO:0000256" key="1">
    <source>
        <dbReference type="SAM" id="MobiDB-lite"/>
    </source>
</evidence>
<feature type="region of interest" description="Disordered" evidence="1">
    <location>
        <begin position="137"/>
        <end position="161"/>
    </location>
</feature>
<reference evidence="2 3" key="1">
    <citation type="journal article" date="2013" name="Curr. Biol.">
        <title>The Genome of the Foraminiferan Reticulomyxa filosa.</title>
        <authorList>
            <person name="Glockner G."/>
            <person name="Hulsmann N."/>
            <person name="Schleicher M."/>
            <person name="Noegel A.A."/>
            <person name="Eichinger L."/>
            <person name="Gallinger C."/>
            <person name="Pawlowski J."/>
            <person name="Sierra R."/>
            <person name="Euteneuer U."/>
            <person name="Pillet L."/>
            <person name="Moustafa A."/>
            <person name="Platzer M."/>
            <person name="Groth M."/>
            <person name="Szafranski K."/>
            <person name="Schliwa M."/>
        </authorList>
    </citation>
    <scope>NUCLEOTIDE SEQUENCE [LARGE SCALE GENOMIC DNA]</scope>
</reference>
<dbReference type="Proteomes" id="UP000023152">
    <property type="component" value="Unassembled WGS sequence"/>
</dbReference>
<comment type="caution">
    <text evidence="2">The sequence shown here is derived from an EMBL/GenBank/DDBJ whole genome shotgun (WGS) entry which is preliminary data.</text>
</comment>
<feature type="compositionally biased region" description="Polar residues" evidence="1">
    <location>
        <begin position="137"/>
        <end position="154"/>
    </location>
</feature>
<name>X6LVW7_RETFI</name>
<protein>
    <submittedName>
        <fullName evidence="2">Uncharacterized protein</fullName>
    </submittedName>
</protein>
<dbReference type="AlphaFoldDB" id="X6LVW7"/>
<proteinExistence type="predicted"/>
<sequence>KKAYLIFVHIHKKEKIVNLSYLFGVLFFNCFKNKYFHFDFKILIKRYVFEQNNFRMVSFLQFSNKNICVKIELMKELIVRQGQDLKTTHENNHGNTDRDIEISGGGSDTELDDDLIQAIALLMITLKSDNVNENDSTLTINNPLPQLTLSGSFDNENEKDK</sequence>
<evidence type="ECO:0000313" key="3">
    <source>
        <dbReference type="Proteomes" id="UP000023152"/>
    </source>
</evidence>
<evidence type="ECO:0000313" key="2">
    <source>
        <dbReference type="EMBL" id="ETO06083.1"/>
    </source>
</evidence>
<keyword evidence="3" id="KW-1185">Reference proteome</keyword>
<feature type="non-terminal residue" evidence="2">
    <location>
        <position position="161"/>
    </location>
</feature>
<accession>X6LVW7</accession>